<evidence type="ECO:0000313" key="1">
    <source>
        <dbReference type="EMBL" id="SKC84461.1"/>
    </source>
</evidence>
<dbReference type="Gene3D" id="3.10.20.30">
    <property type="match status" value="1"/>
</dbReference>
<dbReference type="InterPro" id="IPR012675">
    <property type="entry name" value="Beta-grasp_dom_sf"/>
</dbReference>
<dbReference type="SUPFAM" id="SSF54285">
    <property type="entry name" value="MoaD/ThiS"/>
    <property type="match status" value="1"/>
</dbReference>
<name>A0A1T5M889_9FIRM</name>
<proteinExistence type="predicted"/>
<protein>
    <submittedName>
        <fullName evidence="1">ThiS family protein</fullName>
    </submittedName>
</protein>
<dbReference type="AlphaFoldDB" id="A0A1T5M889"/>
<evidence type="ECO:0000313" key="2">
    <source>
        <dbReference type="Proteomes" id="UP000190285"/>
    </source>
</evidence>
<keyword evidence="2" id="KW-1185">Reference proteome</keyword>
<dbReference type="PANTHER" id="PTHR38031:SF1">
    <property type="entry name" value="SULFUR CARRIER PROTEIN CYSO"/>
    <property type="match status" value="1"/>
</dbReference>
<dbReference type="InterPro" id="IPR052045">
    <property type="entry name" value="Sulfur_Carrier/Prot_Modifier"/>
</dbReference>
<dbReference type="Proteomes" id="UP000190285">
    <property type="component" value="Unassembled WGS sequence"/>
</dbReference>
<dbReference type="InterPro" id="IPR003749">
    <property type="entry name" value="ThiS/MoaD-like"/>
</dbReference>
<accession>A0A1T5M889</accession>
<dbReference type="CDD" id="cd17040">
    <property type="entry name" value="Ubl_MoaD_like"/>
    <property type="match status" value="1"/>
</dbReference>
<dbReference type="EMBL" id="FUZT01000011">
    <property type="protein sequence ID" value="SKC84461.1"/>
    <property type="molecule type" value="Genomic_DNA"/>
</dbReference>
<dbReference type="PANTHER" id="PTHR38031">
    <property type="entry name" value="SULFUR CARRIER PROTEIN SLR0821-RELATED"/>
    <property type="match status" value="1"/>
</dbReference>
<dbReference type="RefSeq" id="WP_079494231.1">
    <property type="nucleotide sequence ID" value="NZ_FUZT01000011.1"/>
</dbReference>
<dbReference type="Pfam" id="PF02597">
    <property type="entry name" value="ThiS"/>
    <property type="match status" value="1"/>
</dbReference>
<sequence>MIKVTVKTILGMDKYLGNKLSQEIELKENSTVKELISIMANIYGESIISLLLTEDNTPKRGIAMFLNGRNIFARDGLKTILKDRDEFLIFPPVGGG</sequence>
<gene>
    <name evidence="1" type="ORF">SAMN02194393_04113</name>
</gene>
<dbReference type="STRING" id="36842.SAMN02194393_04113"/>
<dbReference type="OrthoDB" id="2112016at2"/>
<organism evidence="1 2">
    <name type="scientific">Maledivibacter halophilus</name>
    <dbReference type="NCBI Taxonomy" id="36842"/>
    <lineage>
        <taxon>Bacteria</taxon>
        <taxon>Bacillati</taxon>
        <taxon>Bacillota</taxon>
        <taxon>Clostridia</taxon>
        <taxon>Peptostreptococcales</taxon>
        <taxon>Caminicellaceae</taxon>
        <taxon>Maledivibacter</taxon>
    </lineage>
</organism>
<dbReference type="InterPro" id="IPR016155">
    <property type="entry name" value="Mopterin_synth/thiamin_S_b"/>
</dbReference>
<reference evidence="1 2" key="1">
    <citation type="submission" date="2017-02" db="EMBL/GenBank/DDBJ databases">
        <authorList>
            <person name="Peterson S.W."/>
        </authorList>
    </citation>
    <scope>NUCLEOTIDE SEQUENCE [LARGE SCALE GENOMIC DNA]</scope>
    <source>
        <strain evidence="1 2">M1</strain>
    </source>
</reference>